<dbReference type="AlphaFoldDB" id="A0A502CI89"/>
<comment type="caution">
    <text evidence="1">The sequence shown here is derived from an EMBL/GenBank/DDBJ whole genome shotgun (WGS) entry which is preliminary data.</text>
</comment>
<dbReference type="EMBL" id="RCZK01000006">
    <property type="protein sequence ID" value="TPG12314.1"/>
    <property type="molecule type" value="Genomic_DNA"/>
</dbReference>
<dbReference type="Proteomes" id="UP000318413">
    <property type="component" value="Unassembled WGS sequence"/>
</dbReference>
<gene>
    <name evidence="1" type="ORF">EAH84_09060</name>
</gene>
<evidence type="ECO:0000313" key="2">
    <source>
        <dbReference type="Proteomes" id="UP000318413"/>
    </source>
</evidence>
<protein>
    <submittedName>
        <fullName evidence="1">Phosphatase</fullName>
    </submittedName>
</protein>
<dbReference type="OrthoDB" id="7585302at2"/>
<proteinExistence type="predicted"/>
<reference evidence="1 2" key="1">
    <citation type="journal article" date="2019" name="Environ. Microbiol.">
        <title>Species interactions and distinct microbial communities in high Arctic permafrost affected cryosols are associated with the CH4 and CO2 gas fluxes.</title>
        <authorList>
            <person name="Altshuler I."/>
            <person name="Hamel J."/>
            <person name="Turney S."/>
            <person name="Magnuson E."/>
            <person name="Levesque R."/>
            <person name="Greer C."/>
            <person name="Whyte L.G."/>
        </authorList>
    </citation>
    <scope>NUCLEOTIDE SEQUENCE [LARGE SCALE GENOMIC DNA]</scope>
    <source>
        <strain evidence="1 2">S5.1</strain>
    </source>
</reference>
<dbReference type="RefSeq" id="WP_140870939.1">
    <property type="nucleotide sequence ID" value="NZ_RCZK01000006.1"/>
</dbReference>
<accession>A0A502CI89</accession>
<keyword evidence="2" id="KW-1185">Reference proteome</keyword>
<sequence>MTHPGDRLLAAQAEAAEQRDRVTTSMRLLKAKLSPRRIAKQAMVDATIAGESAAIAGVETARRYPGTLTGLVAAAGLFLARHRIALLFRRTPRGDHETDAGDLS</sequence>
<evidence type="ECO:0000313" key="1">
    <source>
        <dbReference type="EMBL" id="TPG12314.1"/>
    </source>
</evidence>
<organism evidence="1 2">
    <name type="scientific">Sphingomonas oligophenolica</name>
    <dbReference type="NCBI Taxonomy" id="301154"/>
    <lineage>
        <taxon>Bacteria</taxon>
        <taxon>Pseudomonadati</taxon>
        <taxon>Pseudomonadota</taxon>
        <taxon>Alphaproteobacteria</taxon>
        <taxon>Sphingomonadales</taxon>
        <taxon>Sphingomonadaceae</taxon>
        <taxon>Sphingomonas</taxon>
    </lineage>
</organism>
<name>A0A502CI89_9SPHN</name>